<evidence type="ECO:0000313" key="3">
    <source>
        <dbReference type="WBParaSite" id="TMUE_3000012679.1"/>
    </source>
</evidence>
<evidence type="ECO:0000313" key="2">
    <source>
        <dbReference type="Proteomes" id="UP000046395"/>
    </source>
</evidence>
<feature type="transmembrane region" description="Helical" evidence="1">
    <location>
        <begin position="28"/>
        <end position="51"/>
    </location>
</feature>
<dbReference type="AlphaFoldDB" id="A0A5S6R028"/>
<evidence type="ECO:0000256" key="1">
    <source>
        <dbReference type="SAM" id="Phobius"/>
    </source>
</evidence>
<reference evidence="3" key="1">
    <citation type="submission" date="2019-12" db="UniProtKB">
        <authorList>
            <consortium name="WormBaseParasite"/>
        </authorList>
    </citation>
    <scope>IDENTIFICATION</scope>
</reference>
<keyword evidence="1" id="KW-1133">Transmembrane helix</keyword>
<organism evidence="2 3">
    <name type="scientific">Trichuris muris</name>
    <name type="common">Mouse whipworm</name>
    <dbReference type="NCBI Taxonomy" id="70415"/>
    <lineage>
        <taxon>Eukaryota</taxon>
        <taxon>Metazoa</taxon>
        <taxon>Ecdysozoa</taxon>
        <taxon>Nematoda</taxon>
        <taxon>Enoplea</taxon>
        <taxon>Dorylaimia</taxon>
        <taxon>Trichinellida</taxon>
        <taxon>Trichuridae</taxon>
        <taxon>Trichuris</taxon>
    </lineage>
</organism>
<name>A0A5S6R028_TRIMR</name>
<dbReference type="Proteomes" id="UP000046395">
    <property type="component" value="Unassembled WGS sequence"/>
</dbReference>
<keyword evidence="1" id="KW-0472">Membrane</keyword>
<keyword evidence="2" id="KW-1185">Reference proteome</keyword>
<feature type="transmembrane region" description="Helical" evidence="1">
    <location>
        <begin position="63"/>
        <end position="87"/>
    </location>
</feature>
<protein>
    <submittedName>
        <fullName evidence="3">Uncharacterized protein</fullName>
    </submittedName>
</protein>
<dbReference type="WBParaSite" id="TMUE_3000012679.1">
    <property type="protein sequence ID" value="TMUE_3000012679.1"/>
    <property type="gene ID" value="WBGene00294810"/>
</dbReference>
<accession>A0A5S6R028</accession>
<keyword evidence="1" id="KW-0812">Transmembrane</keyword>
<sequence>MAWSFGNRRPRAMVCRLRSVPMPRLYRLLLVFFITFLLVGICLTCYGFFYYESELSFTKAARLVGLMTFLVSLGLLIAVFVSMSSCLSRSVKSGAMKSEPLLDIGAHPVAHKTFSVPAICPSCSNTHVQELLIPLGSSP</sequence>
<proteinExistence type="predicted"/>